<name>A0A316VTU7_9BASI</name>
<feature type="transmembrane region" description="Helical" evidence="7">
    <location>
        <begin position="392"/>
        <end position="413"/>
    </location>
</feature>
<reference evidence="9 10" key="1">
    <citation type="journal article" date="2018" name="Mol. Biol. Evol.">
        <title>Broad Genomic Sampling Reveals a Smut Pathogenic Ancestry of the Fungal Clade Ustilaginomycotina.</title>
        <authorList>
            <person name="Kijpornyongpan T."/>
            <person name="Mondo S.J."/>
            <person name="Barry K."/>
            <person name="Sandor L."/>
            <person name="Lee J."/>
            <person name="Lipzen A."/>
            <person name="Pangilinan J."/>
            <person name="LaButti K."/>
            <person name="Hainaut M."/>
            <person name="Henrissat B."/>
            <person name="Grigoriev I.V."/>
            <person name="Spatafora J.W."/>
            <person name="Aime M.C."/>
        </authorList>
    </citation>
    <scope>NUCLEOTIDE SEQUENCE [LARGE SCALE GENOMIC DNA]</scope>
    <source>
        <strain evidence="9 10">MCA 4658</strain>
    </source>
</reference>
<feature type="transmembrane region" description="Helical" evidence="7">
    <location>
        <begin position="275"/>
        <end position="299"/>
    </location>
</feature>
<dbReference type="InterPro" id="IPR050360">
    <property type="entry name" value="MFS_Sugar_Transporters"/>
</dbReference>
<comment type="similarity">
    <text evidence="2">Belongs to the major facilitator superfamily. Sugar transporter (TC 2.A.1.1) family.</text>
</comment>
<evidence type="ECO:0000256" key="5">
    <source>
        <dbReference type="ARBA" id="ARBA00023136"/>
    </source>
</evidence>
<dbReference type="PANTHER" id="PTHR48022">
    <property type="entry name" value="PLASTIDIC GLUCOSE TRANSPORTER 4"/>
    <property type="match status" value="1"/>
</dbReference>
<dbReference type="GeneID" id="37037099"/>
<evidence type="ECO:0000256" key="3">
    <source>
        <dbReference type="ARBA" id="ARBA00022692"/>
    </source>
</evidence>
<keyword evidence="5 7" id="KW-0472">Membrane</keyword>
<dbReference type="Proteomes" id="UP000245783">
    <property type="component" value="Unassembled WGS sequence"/>
</dbReference>
<feature type="transmembrane region" description="Helical" evidence="7">
    <location>
        <begin position="151"/>
        <end position="170"/>
    </location>
</feature>
<comment type="subcellular location">
    <subcellularLocation>
        <location evidence="1">Membrane</location>
        <topology evidence="1">Multi-pass membrane protein</topology>
    </subcellularLocation>
</comment>
<feature type="transmembrane region" description="Helical" evidence="7">
    <location>
        <begin position="93"/>
        <end position="112"/>
    </location>
</feature>
<accession>A0A316VTU7</accession>
<evidence type="ECO:0000256" key="4">
    <source>
        <dbReference type="ARBA" id="ARBA00022989"/>
    </source>
</evidence>
<dbReference type="SUPFAM" id="SSF103473">
    <property type="entry name" value="MFS general substrate transporter"/>
    <property type="match status" value="1"/>
</dbReference>
<dbReference type="InParanoid" id="A0A316VTU7"/>
<dbReference type="InterPro" id="IPR020846">
    <property type="entry name" value="MFS_dom"/>
</dbReference>
<sequence length="600" mass="65055">MSFSSARHRAPSRVNQAHPPRNPPEEYSDSIALTPLNISATRNPRPLPHTLIMSNKSQSLHEKDSLPQLTMSDEATPVSPTGSAYRSAGRASGWNWMMAYSCLVVALSGWMFGVENSIIGPIASMTAFVEEYQGVNPTTGELVLTARNQSMLFSIPLVGTVFGALLAVPLQKRFGRKWTLVGAYIFSLPAVFLQLFAPNLAGFIGGRFYNGLAYGAATSIAPGYLAELVVPSIRGRAVTLNNFCTILAQVISVIICWASERAYRGEHMSYRAPLAVQVCLPGVLALLTCFCVESPVVLIQQNRKEEGKAALRKIRSYSDAEVQAEFEILCDAEDYVRDIAANTSFFDIFKGNNKWRTIVAGSLFSLNQISGIIMSTTYATLFLTQLGAGDPFVLTVVSAVCQLAGAAAGPFALDFFGRRSLILTGFVILIMIDFTAGGLAFFQDNASSLKTIAALSFIFNFVWTGSFYPCSLLMPAEIPTQRLRGPTLAYAIGWGQLTAVITTLAVPEITAADGHNLGAKAYIMFGGFMVAILVFGIFCLPETKGRTPNEIDEMADTLGMARAWQWKNYECKTRAVQGATLAAMEEERRETGQAAKDSSA</sequence>
<dbReference type="PANTHER" id="PTHR48022:SF27">
    <property type="entry name" value="MAJOR FACILITATOR SUPERFAMILY (MFS) PROFILE DOMAIN-CONTAINING PROTEIN"/>
    <property type="match status" value="1"/>
</dbReference>
<feature type="transmembrane region" description="Helical" evidence="7">
    <location>
        <begin position="242"/>
        <end position="263"/>
    </location>
</feature>
<evidence type="ECO:0000256" key="6">
    <source>
        <dbReference type="SAM" id="MobiDB-lite"/>
    </source>
</evidence>
<dbReference type="InterPro" id="IPR005828">
    <property type="entry name" value="MFS_sugar_transport-like"/>
</dbReference>
<dbReference type="GO" id="GO:0016020">
    <property type="term" value="C:membrane"/>
    <property type="evidence" value="ECO:0007669"/>
    <property type="project" value="UniProtKB-SubCell"/>
</dbReference>
<keyword evidence="4 7" id="KW-1133">Transmembrane helix</keyword>
<feature type="transmembrane region" description="Helical" evidence="7">
    <location>
        <begin position="358"/>
        <end position="380"/>
    </location>
</feature>
<evidence type="ECO:0000256" key="2">
    <source>
        <dbReference type="ARBA" id="ARBA00010992"/>
    </source>
</evidence>
<dbReference type="GO" id="GO:0005351">
    <property type="term" value="F:carbohydrate:proton symporter activity"/>
    <property type="evidence" value="ECO:0007669"/>
    <property type="project" value="TreeGrafter"/>
</dbReference>
<dbReference type="Gene3D" id="1.20.1250.20">
    <property type="entry name" value="MFS general substrate transporter like domains"/>
    <property type="match status" value="1"/>
</dbReference>
<proteinExistence type="inferred from homology"/>
<feature type="transmembrane region" description="Helical" evidence="7">
    <location>
        <begin position="420"/>
        <end position="442"/>
    </location>
</feature>
<evidence type="ECO:0000256" key="7">
    <source>
        <dbReference type="SAM" id="Phobius"/>
    </source>
</evidence>
<feature type="transmembrane region" description="Helical" evidence="7">
    <location>
        <begin position="488"/>
        <end position="509"/>
    </location>
</feature>
<dbReference type="AlphaFoldDB" id="A0A316VTU7"/>
<dbReference type="OrthoDB" id="6612291at2759"/>
<feature type="region of interest" description="Disordered" evidence="6">
    <location>
        <begin position="1"/>
        <end position="59"/>
    </location>
</feature>
<dbReference type="STRING" id="1522189.A0A316VTU7"/>
<evidence type="ECO:0000259" key="8">
    <source>
        <dbReference type="PROSITE" id="PS50850"/>
    </source>
</evidence>
<evidence type="ECO:0000256" key="1">
    <source>
        <dbReference type="ARBA" id="ARBA00004141"/>
    </source>
</evidence>
<dbReference type="EMBL" id="KZ819401">
    <property type="protein sequence ID" value="PWN40999.1"/>
    <property type="molecule type" value="Genomic_DNA"/>
</dbReference>
<dbReference type="RefSeq" id="XP_025368159.1">
    <property type="nucleotide sequence ID" value="XM_025515229.1"/>
</dbReference>
<feature type="transmembrane region" description="Helical" evidence="7">
    <location>
        <begin position="454"/>
        <end position="476"/>
    </location>
</feature>
<feature type="transmembrane region" description="Helical" evidence="7">
    <location>
        <begin position="182"/>
        <end position="205"/>
    </location>
</feature>
<feature type="transmembrane region" description="Helical" evidence="7">
    <location>
        <begin position="211"/>
        <end position="230"/>
    </location>
</feature>
<evidence type="ECO:0000313" key="10">
    <source>
        <dbReference type="Proteomes" id="UP000245783"/>
    </source>
</evidence>
<protein>
    <recommendedName>
        <fullName evidence="8">Major facilitator superfamily (MFS) profile domain-containing protein</fullName>
    </recommendedName>
</protein>
<feature type="transmembrane region" description="Helical" evidence="7">
    <location>
        <begin position="521"/>
        <end position="540"/>
    </location>
</feature>
<keyword evidence="3 7" id="KW-0812">Transmembrane</keyword>
<dbReference type="PROSITE" id="PS50850">
    <property type="entry name" value="MFS"/>
    <property type="match status" value="1"/>
</dbReference>
<gene>
    <name evidence="9" type="ORF">IE81DRAFT_331208</name>
</gene>
<dbReference type="Pfam" id="PF00083">
    <property type="entry name" value="Sugar_tr"/>
    <property type="match status" value="1"/>
</dbReference>
<dbReference type="InterPro" id="IPR036259">
    <property type="entry name" value="MFS_trans_sf"/>
</dbReference>
<dbReference type="FunFam" id="1.20.1250.20:FF:000078">
    <property type="entry name" value="MFS maltose transporter, putative"/>
    <property type="match status" value="1"/>
</dbReference>
<evidence type="ECO:0000313" key="9">
    <source>
        <dbReference type="EMBL" id="PWN40999.1"/>
    </source>
</evidence>
<organism evidence="9 10">
    <name type="scientific">Ceraceosorus guamensis</name>
    <dbReference type="NCBI Taxonomy" id="1522189"/>
    <lineage>
        <taxon>Eukaryota</taxon>
        <taxon>Fungi</taxon>
        <taxon>Dikarya</taxon>
        <taxon>Basidiomycota</taxon>
        <taxon>Ustilaginomycotina</taxon>
        <taxon>Exobasidiomycetes</taxon>
        <taxon>Ceraceosorales</taxon>
        <taxon>Ceraceosoraceae</taxon>
        <taxon>Ceraceosorus</taxon>
    </lineage>
</organism>
<feature type="domain" description="Major facilitator superfamily (MFS) profile" evidence="8">
    <location>
        <begin position="101"/>
        <end position="544"/>
    </location>
</feature>
<keyword evidence="10" id="KW-1185">Reference proteome</keyword>
<feature type="compositionally biased region" description="Basic residues" evidence="6">
    <location>
        <begin position="1"/>
        <end position="11"/>
    </location>
</feature>